<dbReference type="Proteomes" id="UP001153331">
    <property type="component" value="Unassembled WGS sequence"/>
</dbReference>
<sequence length="659" mass="73800">MARQHSRSSRDYRSSREHTSTEYNSREYTTEKPRRRQRHSANGDRSHTLPQYNHNGHKVTPGVHPDGESGRRGFNPFKFLKIAFKSSSTLSMMVNVLWPVVPVAIALHFAKPEWKLAIFITNYIAMIPAANMLGFAGQELSRKMPQKAIAVVLETTLGSVVEIILFMVLLKTDANGSNVPVIRAAILGSILANLLLCLGSCFVAGGIKNDVQEFHEAVSESGSGLMLVAAMALVLPAVFAKYLLNNTDYNIPTATFVLDNATKISRGVAIISLVGYLIYVAYQTISHDGLFHEIYEADEHKDKDRHEELAKPKFTLTEALVALVISLACVSLIAIFLVEQIHFMVEERHVSDAFVGLILIPLVEKIAEHLLAIDEAYDNQINMAMAHVMGASIQTALLNAPLVVLVGWGLHVPHMDYNFAIFDAVALVLAVLVVGSFLRDGKSNYLEGVFPTRRCVLTEEYGGARTSRQAENSLRFHTTEIYRHRALQASRRPLTPTALLFHRLPVNLYTVAKMGRVRTKTVKKSAKVIIERYYPKLSLDFETNKRICDEIAIIASKRLRNKIAGYTTHLMKRIQRGPVRGISFKLQEEERERKDQYVPEISALDFTQNTDHGSLDVDQETKDLLKSLGFDSIPTNVVAVSQQQTVERPRRFGDRNARN</sequence>
<gene>
    <name evidence="1" type="ORF">OPT61_g3667</name>
</gene>
<name>A0ACC2IGY4_9PLEO</name>
<organism evidence="1 2">
    <name type="scientific">Boeremia exigua</name>
    <dbReference type="NCBI Taxonomy" id="749465"/>
    <lineage>
        <taxon>Eukaryota</taxon>
        <taxon>Fungi</taxon>
        <taxon>Dikarya</taxon>
        <taxon>Ascomycota</taxon>
        <taxon>Pezizomycotina</taxon>
        <taxon>Dothideomycetes</taxon>
        <taxon>Pleosporomycetidae</taxon>
        <taxon>Pleosporales</taxon>
        <taxon>Pleosporineae</taxon>
        <taxon>Didymellaceae</taxon>
        <taxon>Boeremia</taxon>
    </lineage>
</organism>
<protein>
    <submittedName>
        <fullName evidence="1">Uncharacterized protein</fullName>
    </submittedName>
</protein>
<proteinExistence type="predicted"/>
<accession>A0ACC2IGY4</accession>
<dbReference type="EMBL" id="JAPHNI010000192">
    <property type="protein sequence ID" value="KAJ8114469.1"/>
    <property type="molecule type" value="Genomic_DNA"/>
</dbReference>
<evidence type="ECO:0000313" key="2">
    <source>
        <dbReference type="Proteomes" id="UP001153331"/>
    </source>
</evidence>
<evidence type="ECO:0000313" key="1">
    <source>
        <dbReference type="EMBL" id="KAJ8114469.1"/>
    </source>
</evidence>
<keyword evidence="2" id="KW-1185">Reference proteome</keyword>
<reference evidence="1" key="1">
    <citation type="submission" date="2022-11" db="EMBL/GenBank/DDBJ databases">
        <title>Genome Sequence of Boeremia exigua.</title>
        <authorList>
            <person name="Buettner E."/>
        </authorList>
    </citation>
    <scope>NUCLEOTIDE SEQUENCE</scope>
    <source>
        <strain evidence="1">CU02</strain>
    </source>
</reference>
<comment type="caution">
    <text evidence="1">The sequence shown here is derived from an EMBL/GenBank/DDBJ whole genome shotgun (WGS) entry which is preliminary data.</text>
</comment>